<dbReference type="InterPro" id="IPR002781">
    <property type="entry name" value="TM_pro_TauE-like"/>
</dbReference>
<dbReference type="PANTHER" id="PTHR43701">
    <property type="entry name" value="MEMBRANE TRANSPORTER PROTEIN MJ0441-RELATED"/>
    <property type="match status" value="1"/>
</dbReference>
<evidence type="ECO:0000256" key="2">
    <source>
        <dbReference type="ARBA" id="ARBA00009142"/>
    </source>
</evidence>
<organism evidence="7 8">
    <name type="scientific">Pseudomonas abietaniphila</name>
    <dbReference type="NCBI Taxonomy" id="89065"/>
    <lineage>
        <taxon>Bacteria</taxon>
        <taxon>Pseudomonadati</taxon>
        <taxon>Pseudomonadota</taxon>
        <taxon>Gammaproteobacteria</taxon>
        <taxon>Pseudomonadales</taxon>
        <taxon>Pseudomonadaceae</taxon>
        <taxon>Pseudomonas</taxon>
    </lineage>
</organism>
<dbReference type="OrthoDB" id="7031033at2"/>
<evidence type="ECO:0000256" key="3">
    <source>
        <dbReference type="ARBA" id="ARBA00022692"/>
    </source>
</evidence>
<evidence type="ECO:0000256" key="5">
    <source>
        <dbReference type="ARBA" id="ARBA00023136"/>
    </source>
</evidence>
<dbReference type="EMBL" id="FNCO01000002">
    <property type="protein sequence ID" value="SDG46500.1"/>
    <property type="molecule type" value="Genomic_DNA"/>
</dbReference>
<evidence type="ECO:0000256" key="6">
    <source>
        <dbReference type="RuleBase" id="RU363041"/>
    </source>
</evidence>
<feature type="transmembrane region" description="Helical" evidence="6">
    <location>
        <begin position="217"/>
        <end position="238"/>
    </location>
</feature>
<accession>A0A1G7UIA6</accession>
<feature type="transmembrane region" description="Helical" evidence="6">
    <location>
        <begin position="72"/>
        <end position="91"/>
    </location>
</feature>
<protein>
    <recommendedName>
        <fullName evidence="6">Probable membrane transporter protein</fullName>
    </recommendedName>
</protein>
<evidence type="ECO:0000313" key="7">
    <source>
        <dbReference type="EMBL" id="SDG46500.1"/>
    </source>
</evidence>
<keyword evidence="5 6" id="KW-0472">Membrane</keyword>
<sequence length="268" mass="27833">MLSLTGGVLGLIIGAVLGLTGAGGGIFAVPALVFGLGMDIRQAAPVALLAVGAAATLGALQGLRQGVVRYKAAMMLAAAGAVTAPLGVQFAHWLSPRWLNLIFVAIMLVVAYRMFMSSRGSQTQDDLADEPARVCKISKDTGRFVWNVRTATTLGSIGIVSGLATGMLGVGGGFIIVPALAHFSELRMHSIVATSLMVIALLSAVTVFIAWSHGMTLTAPAWTFVLTALVGMSLGRVLARRIPSKMLQRVFSITCVAVAALMLMRNVG</sequence>
<dbReference type="Pfam" id="PF01925">
    <property type="entry name" value="TauE"/>
    <property type="match status" value="1"/>
</dbReference>
<feature type="transmembrane region" description="Helical" evidence="6">
    <location>
        <begin position="191"/>
        <end position="211"/>
    </location>
</feature>
<feature type="transmembrane region" description="Helical" evidence="6">
    <location>
        <begin position="12"/>
        <end position="36"/>
    </location>
</feature>
<keyword evidence="3 6" id="KW-0812">Transmembrane</keyword>
<keyword evidence="6" id="KW-1003">Cell membrane</keyword>
<evidence type="ECO:0000313" key="8">
    <source>
        <dbReference type="Proteomes" id="UP000182894"/>
    </source>
</evidence>
<feature type="transmembrane region" description="Helical" evidence="6">
    <location>
        <begin position="250"/>
        <end position="267"/>
    </location>
</feature>
<feature type="transmembrane region" description="Helical" evidence="6">
    <location>
        <begin position="154"/>
        <end position="179"/>
    </location>
</feature>
<proteinExistence type="inferred from homology"/>
<dbReference type="STRING" id="89065.SAMN05216605_102162"/>
<dbReference type="AlphaFoldDB" id="A0A1G7UIA6"/>
<dbReference type="GO" id="GO:0005886">
    <property type="term" value="C:plasma membrane"/>
    <property type="evidence" value="ECO:0007669"/>
    <property type="project" value="UniProtKB-SubCell"/>
</dbReference>
<dbReference type="PANTHER" id="PTHR43701:SF2">
    <property type="entry name" value="MEMBRANE TRANSPORTER PROTEIN YJNA-RELATED"/>
    <property type="match status" value="1"/>
</dbReference>
<gene>
    <name evidence="7" type="ORF">SAMN05216605_102162</name>
</gene>
<evidence type="ECO:0000256" key="4">
    <source>
        <dbReference type="ARBA" id="ARBA00022989"/>
    </source>
</evidence>
<comment type="similarity">
    <text evidence="2 6">Belongs to the 4-toluene sulfonate uptake permease (TSUP) (TC 2.A.102) family.</text>
</comment>
<dbReference type="RefSeq" id="WP_004350669.1">
    <property type="nucleotide sequence ID" value="NZ_FNCO01000002.1"/>
</dbReference>
<keyword evidence="8" id="KW-1185">Reference proteome</keyword>
<reference evidence="8" key="1">
    <citation type="submission" date="2016-10" db="EMBL/GenBank/DDBJ databases">
        <authorList>
            <person name="Varghese N."/>
            <person name="Submissions S."/>
        </authorList>
    </citation>
    <scope>NUCLEOTIDE SEQUENCE [LARGE SCALE GENOMIC DNA]</scope>
    <source>
        <strain evidence="8">ATCC 700689</strain>
    </source>
</reference>
<comment type="subcellular location">
    <subcellularLocation>
        <location evidence="6">Cell membrane</location>
        <topology evidence="6">Multi-pass membrane protein</topology>
    </subcellularLocation>
    <subcellularLocation>
        <location evidence="1">Membrane</location>
        <topology evidence="1">Multi-pass membrane protein</topology>
    </subcellularLocation>
</comment>
<dbReference type="Proteomes" id="UP000182894">
    <property type="component" value="Unassembled WGS sequence"/>
</dbReference>
<evidence type="ECO:0000256" key="1">
    <source>
        <dbReference type="ARBA" id="ARBA00004141"/>
    </source>
</evidence>
<feature type="transmembrane region" description="Helical" evidence="6">
    <location>
        <begin position="43"/>
        <end position="60"/>
    </location>
</feature>
<feature type="transmembrane region" description="Helical" evidence="6">
    <location>
        <begin position="98"/>
        <end position="115"/>
    </location>
</feature>
<dbReference type="InterPro" id="IPR051598">
    <property type="entry name" value="TSUP/Inactive_protease-like"/>
</dbReference>
<name>A0A1G7UIA6_9PSED</name>
<keyword evidence="4 6" id="KW-1133">Transmembrane helix</keyword>